<dbReference type="Proteomes" id="UP000676194">
    <property type="component" value="Chromosome"/>
</dbReference>
<proteinExistence type="predicted"/>
<reference evidence="3" key="1">
    <citation type="submission" date="2021-05" db="EMBL/GenBank/DDBJ databases">
        <title>Complete genome sequence of the cellulolytic planctomycete Telmatocola sphagniphila SP2T and characterization of the first cellulase from planctomycetes.</title>
        <authorList>
            <person name="Rakitin A.L."/>
            <person name="Beletsky A.V."/>
            <person name="Naumoff D.G."/>
            <person name="Kulichevskaya I.S."/>
            <person name="Mardanov A.V."/>
            <person name="Ravin N.V."/>
            <person name="Dedysh S.N."/>
        </authorList>
    </citation>
    <scope>NUCLEOTIDE SEQUENCE</scope>
    <source>
        <strain evidence="3">SP2T</strain>
    </source>
</reference>
<dbReference type="AlphaFoldDB" id="A0A8E6B4V5"/>
<dbReference type="InterPro" id="IPR018391">
    <property type="entry name" value="PQQ_b-propeller_rpt"/>
</dbReference>
<organism evidence="3 4">
    <name type="scientific">Telmatocola sphagniphila</name>
    <dbReference type="NCBI Taxonomy" id="1123043"/>
    <lineage>
        <taxon>Bacteria</taxon>
        <taxon>Pseudomonadati</taxon>
        <taxon>Planctomycetota</taxon>
        <taxon>Planctomycetia</taxon>
        <taxon>Gemmatales</taxon>
        <taxon>Gemmataceae</taxon>
    </lineage>
</organism>
<dbReference type="Pfam" id="PF25292">
    <property type="entry name" value="Beta-prop_CGLA"/>
    <property type="match status" value="1"/>
</dbReference>
<dbReference type="InterPro" id="IPR011047">
    <property type="entry name" value="Quinoprotein_ADH-like_sf"/>
</dbReference>
<dbReference type="PANTHER" id="PTHR34512">
    <property type="entry name" value="CELL SURFACE PROTEIN"/>
    <property type="match status" value="1"/>
</dbReference>
<dbReference type="InterPro" id="IPR057420">
    <property type="entry name" value="Beta-prop_CGLA"/>
</dbReference>
<name>A0A8E6B4V5_9BACT</name>
<dbReference type="EMBL" id="CP074694">
    <property type="protein sequence ID" value="QVL30543.1"/>
    <property type="molecule type" value="Genomic_DNA"/>
</dbReference>
<keyword evidence="4" id="KW-1185">Reference proteome</keyword>
<protein>
    <submittedName>
        <fullName evidence="3">PQQ-binding-like beta-propeller repeat protein</fullName>
    </submittedName>
</protein>
<feature type="domain" description="Pyrrolo-quinoline quinone repeat" evidence="1">
    <location>
        <begin position="207"/>
        <end position="322"/>
    </location>
</feature>
<evidence type="ECO:0000259" key="1">
    <source>
        <dbReference type="Pfam" id="PF13360"/>
    </source>
</evidence>
<dbReference type="SMART" id="SM00564">
    <property type="entry name" value="PQQ"/>
    <property type="match status" value="7"/>
</dbReference>
<gene>
    <name evidence="3" type="ORF">KIH39_17000</name>
</gene>
<evidence type="ECO:0000313" key="4">
    <source>
        <dbReference type="Proteomes" id="UP000676194"/>
    </source>
</evidence>
<dbReference type="InterPro" id="IPR015943">
    <property type="entry name" value="WD40/YVTN_repeat-like_dom_sf"/>
</dbReference>
<feature type="domain" description="Lambda-carrageenase beta-propeller" evidence="2">
    <location>
        <begin position="142"/>
        <end position="197"/>
    </location>
</feature>
<accession>A0A8E6B4V5</accession>
<evidence type="ECO:0000313" key="3">
    <source>
        <dbReference type="EMBL" id="QVL30543.1"/>
    </source>
</evidence>
<dbReference type="InterPro" id="IPR002372">
    <property type="entry name" value="PQQ_rpt_dom"/>
</dbReference>
<dbReference type="Pfam" id="PF13360">
    <property type="entry name" value="PQQ_2"/>
    <property type="match status" value="2"/>
</dbReference>
<feature type="domain" description="Pyrrolo-quinoline quinone repeat" evidence="1">
    <location>
        <begin position="45"/>
        <end position="127"/>
    </location>
</feature>
<dbReference type="PANTHER" id="PTHR34512:SF30">
    <property type="entry name" value="OUTER MEMBRANE PROTEIN ASSEMBLY FACTOR BAMB"/>
    <property type="match status" value="1"/>
</dbReference>
<dbReference type="SUPFAM" id="SSF50998">
    <property type="entry name" value="Quinoprotein alcohol dehydrogenase-like"/>
    <property type="match status" value="1"/>
</dbReference>
<dbReference type="RefSeq" id="WP_213494414.1">
    <property type="nucleotide sequence ID" value="NZ_CP074694.1"/>
</dbReference>
<evidence type="ECO:0000259" key="2">
    <source>
        <dbReference type="Pfam" id="PF25292"/>
    </source>
</evidence>
<dbReference type="Gene3D" id="2.130.10.10">
    <property type="entry name" value="YVTN repeat-like/Quinoprotein amine dehydrogenase"/>
    <property type="match status" value="2"/>
</dbReference>
<sequence length="363" mass="39691">MMSPLSLLVFLTGLNSQYVSDWPIFRGDAAQDGIRLEKSPDKLEQLWKYSTKDSIEGAPAIVEGVAYVGSYDEHLHAIDIKTGNLKWKVKLGPIKSSPSIKGDRIYVGDVDGKLYCLELKTGNKIWTFETNGEITGGANFYKDLILIGSHDETLYCLEANGKKKWEFKANGPVNGVPSVVGNRTFVAGCDNNLHIIEIETGAEKAAIDLGGPCGATAAISGEELFVGTMNNEVIAVDLKKEKINWRFAAPRRQQAFYSSAAVTDSLVIVGSRDKKLYAIDRRKGEAVWDFLTDNRVDSSPIIVGDKIFIGSLDRTFYVLDLKGTKLQQFDLDGAIIGSPAYSDGKILLGTDKGTVFCFGSKKL</sequence>
<dbReference type="KEGG" id="tsph:KIH39_17000"/>